<dbReference type="Gene3D" id="3.40.1830.10">
    <property type="entry name" value="Thermophilic metalloprotease (M29)"/>
    <property type="match status" value="1"/>
</dbReference>
<evidence type="ECO:0000313" key="11">
    <source>
        <dbReference type="Proteomes" id="UP000050277"/>
    </source>
</evidence>
<dbReference type="GO" id="GO:0008237">
    <property type="term" value="F:metallopeptidase activity"/>
    <property type="evidence" value="ECO:0007669"/>
    <property type="project" value="UniProtKB-KW"/>
</dbReference>
<accession>A0A0P6YDB9</accession>
<dbReference type="Proteomes" id="UP000050277">
    <property type="component" value="Unassembled WGS sequence"/>
</dbReference>
<evidence type="ECO:0000256" key="9">
    <source>
        <dbReference type="ARBA" id="ARBA00023049"/>
    </source>
</evidence>
<evidence type="ECO:0000256" key="5">
    <source>
        <dbReference type="ARBA" id="ARBA00022438"/>
    </source>
</evidence>
<evidence type="ECO:0000256" key="2">
    <source>
        <dbReference type="ARBA" id="ARBA00001946"/>
    </source>
</evidence>
<comment type="caution">
    <text evidence="10">The sequence shown here is derived from an EMBL/GenBank/DDBJ whole genome shotgun (WGS) entry which is preliminary data.</text>
</comment>
<evidence type="ECO:0000256" key="4">
    <source>
        <dbReference type="ARBA" id="ARBA00008236"/>
    </source>
</evidence>
<evidence type="ECO:0000256" key="6">
    <source>
        <dbReference type="ARBA" id="ARBA00022670"/>
    </source>
</evidence>
<dbReference type="AlphaFoldDB" id="A0A0P6YDB9"/>
<dbReference type="PATRIC" id="fig|70996.4.peg.1573"/>
<comment type="cofactor">
    <cofactor evidence="2">
        <name>Mg(2+)</name>
        <dbReference type="ChEBI" id="CHEBI:18420"/>
    </cofactor>
</comment>
<dbReference type="RefSeq" id="WP_054537345.1">
    <property type="nucleotide sequence ID" value="NZ_LGKP01000042.1"/>
</dbReference>
<evidence type="ECO:0000256" key="1">
    <source>
        <dbReference type="ARBA" id="ARBA00001941"/>
    </source>
</evidence>
<keyword evidence="8" id="KW-0378">Hydrolase</keyword>
<dbReference type="PANTHER" id="PTHR34448:SF1">
    <property type="entry name" value="BLL6088 PROTEIN"/>
    <property type="match status" value="1"/>
</dbReference>
<evidence type="ECO:0000256" key="7">
    <source>
        <dbReference type="ARBA" id="ARBA00022723"/>
    </source>
</evidence>
<dbReference type="SUPFAM" id="SSF144052">
    <property type="entry name" value="Thermophilic metalloprotease-like"/>
    <property type="match status" value="1"/>
</dbReference>
<reference evidence="10 11" key="1">
    <citation type="submission" date="2015-07" db="EMBL/GenBank/DDBJ databases">
        <title>Whole genome sequence of Herpetosiphon geysericola DSM 7119.</title>
        <authorList>
            <person name="Hemp J."/>
            <person name="Ward L.M."/>
            <person name="Pace L.A."/>
            <person name="Fischer W.W."/>
        </authorList>
    </citation>
    <scope>NUCLEOTIDE SEQUENCE [LARGE SCALE GENOMIC DNA]</scope>
    <source>
        <strain evidence="10 11">DSM 7119</strain>
    </source>
</reference>
<evidence type="ECO:0000256" key="3">
    <source>
        <dbReference type="ARBA" id="ARBA00001947"/>
    </source>
</evidence>
<keyword evidence="7" id="KW-0479">Metal-binding</keyword>
<dbReference type="InterPro" id="IPR000787">
    <property type="entry name" value="Peptidase_M29"/>
</dbReference>
<dbReference type="InterPro" id="IPR035097">
    <property type="entry name" value="M29_N-terminal"/>
</dbReference>
<comment type="similarity">
    <text evidence="4">Belongs to the peptidase M29 family.</text>
</comment>
<comment type="cofactor">
    <cofactor evidence="1">
        <name>Co(2+)</name>
        <dbReference type="ChEBI" id="CHEBI:48828"/>
    </cofactor>
</comment>
<keyword evidence="6" id="KW-0645">Protease</keyword>
<evidence type="ECO:0000313" key="10">
    <source>
        <dbReference type="EMBL" id="KPL79993.1"/>
    </source>
</evidence>
<protein>
    <submittedName>
        <fullName evidence="10">Peptidase M29</fullName>
    </submittedName>
</protein>
<dbReference type="GO" id="GO:0004177">
    <property type="term" value="F:aminopeptidase activity"/>
    <property type="evidence" value="ECO:0007669"/>
    <property type="project" value="UniProtKB-KW"/>
</dbReference>
<dbReference type="OrthoDB" id="9803993at2"/>
<name>A0A0P6YDB9_9CHLR</name>
<keyword evidence="5" id="KW-0031">Aminopeptidase</keyword>
<comment type="cofactor">
    <cofactor evidence="3">
        <name>Zn(2+)</name>
        <dbReference type="ChEBI" id="CHEBI:29105"/>
    </cofactor>
</comment>
<evidence type="ECO:0000256" key="8">
    <source>
        <dbReference type="ARBA" id="ARBA00022801"/>
    </source>
</evidence>
<dbReference type="EMBL" id="LGKP01000042">
    <property type="protein sequence ID" value="KPL79993.1"/>
    <property type="molecule type" value="Genomic_DNA"/>
</dbReference>
<dbReference type="GO" id="GO:0006508">
    <property type="term" value="P:proteolysis"/>
    <property type="evidence" value="ECO:0007669"/>
    <property type="project" value="UniProtKB-KW"/>
</dbReference>
<dbReference type="Pfam" id="PF02073">
    <property type="entry name" value="Peptidase_M29"/>
    <property type="match status" value="1"/>
</dbReference>
<proteinExistence type="inferred from homology"/>
<dbReference type="InterPro" id="IPR052170">
    <property type="entry name" value="M29_Exopeptidase"/>
</dbReference>
<dbReference type="GO" id="GO:0046872">
    <property type="term" value="F:metal ion binding"/>
    <property type="evidence" value="ECO:0007669"/>
    <property type="project" value="UniProtKB-KW"/>
</dbReference>
<gene>
    <name evidence="10" type="ORF">SE18_25755</name>
</gene>
<keyword evidence="9" id="KW-0482">Metalloprotease</keyword>
<dbReference type="PANTHER" id="PTHR34448">
    <property type="entry name" value="AMINOPEPTIDASE"/>
    <property type="match status" value="1"/>
</dbReference>
<sequence length="367" mass="41603">MFDPRLQKLAQIITQYSLDLKPRDVVRIKGSTIALPLLYEIYREALHAGAFVVPRLSDPFFDEILFKEGTAEQLQFVPALLRQEIEYFTKYLDLYSDTNTKQFNHVDSDKMAINNSSSEKEQQLFNQYSAEGRIQWCNVLYPTEGYAQDAGMSLWSFEEFVFSACLVDQPDPVAAWKQVYADQQKITDFLNNSRHIRIVAEGTDLSYRCEGRTWINCAGKQNLPDGEVYTAPIENSVNGHITISYPSIYNGTLVDGIRLTLQDGRIVRATADRGEDFLNSMLDMDVGARYIGECAFGLNYGIRHATGHTLFDEKIGGTMHLAPGWAYPESGGTNESNLHWDLVCDLRNGEVYADEELCYKKGKFLIS</sequence>
<organism evidence="10 11">
    <name type="scientific">Herpetosiphon geysericola</name>
    <dbReference type="NCBI Taxonomy" id="70996"/>
    <lineage>
        <taxon>Bacteria</taxon>
        <taxon>Bacillati</taxon>
        <taxon>Chloroflexota</taxon>
        <taxon>Chloroflexia</taxon>
        <taxon>Herpetosiphonales</taxon>
        <taxon>Herpetosiphonaceae</taxon>
        <taxon>Herpetosiphon</taxon>
    </lineage>
</organism>
<keyword evidence="11" id="KW-1185">Reference proteome</keyword>